<accession>A0AAD1R0K3</accession>
<evidence type="ECO:0000313" key="2">
    <source>
        <dbReference type="EMBL" id="CAH2221470.1"/>
    </source>
</evidence>
<evidence type="ECO:0000256" key="1">
    <source>
        <dbReference type="SAM" id="MobiDB-lite"/>
    </source>
</evidence>
<feature type="compositionally biased region" description="Polar residues" evidence="1">
    <location>
        <begin position="121"/>
        <end position="135"/>
    </location>
</feature>
<proteinExistence type="predicted"/>
<dbReference type="AlphaFoldDB" id="A0AAD1R0K3"/>
<feature type="non-terminal residue" evidence="2">
    <location>
        <position position="1"/>
    </location>
</feature>
<reference evidence="2" key="1">
    <citation type="submission" date="2022-03" db="EMBL/GenBank/DDBJ databases">
        <authorList>
            <person name="Alioto T."/>
            <person name="Alioto T."/>
            <person name="Gomez Garrido J."/>
        </authorList>
    </citation>
    <scope>NUCLEOTIDE SEQUENCE</scope>
</reference>
<feature type="compositionally biased region" description="Basic and acidic residues" evidence="1">
    <location>
        <begin position="136"/>
        <end position="150"/>
    </location>
</feature>
<organism evidence="2 3">
    <name type="scientific">Pelobates cultripes</name>
    <name type="common">Western spadefoot toad</name>
    <dbReference type="NCBI Taxonomy" id="61616"/>
    <lineage>
        <taxon>Eukaryota</taxon>
        <taxon>Metazoa</taxon>
        <taxon>Chordata</taxon>
        <taxon>Craniata</taxon>
        <taxon>Vertebrata</taxon>
        <taxon>Euteleostomi</taxon>
        <taxon>Amphibia</taxon>
        <taxon>Batrachia</taxon>
        <taxon>Anura</taxon>
        <taxon>Pelobatoidea</taxon>
        <taxon>Pelobatidae</taxon>
        <taxon>Pelobates</taxon>
    </lineage>
</organism>
<sequence length="165" mass="18417">TGDEFVNLDGSIQLIMEKQKSEIFKICSDHFTSDMIVKSERRTRLVLMAKPTIFVKAKVLQTLHDMTLRRAENSSDIEMLDLSAPSADRSASTEGHSAPSEDLGAPSEDLGAPSEDLGAPSETSVLRQRTSVLRQRTSELRQRTSELRQRTSELSLRHLFTITSI</sequence>
<feature type="region of interest" description="Disordered" evidence="1">
    <location>
        <begin position="74"/>
        <end position="150"/>
    </location>
</feature>
<name>A0AAD1R0K3_PELCU</name>
<evidence type="ECO:0000313" key="3">
    <source>
        <dbReference type="Proteomes" id="UP001295444"/>
    </source>
</evidence>
<dbReference type="EMBL" id="OW240912">
    <property type="protein sequence ID" value="CAH2221470.1"/>
    <property type="molecule type" value="Genomic_DNA"/>
</dbReference>
<protein>
    <submittedName>
        <fullName evidence="2">Uncharacterized protein</fullName>
    </submittedName>
</protein>
<dbReference type="Proteomes" id="UP001295444">
    <property type="component" value="Chromosome 01"/>
</dbReference>
<gene>
    <name evidence="2" type="ORF">PECUL_23A042078</name>
</gene>
<keyword evidence="3" id="KW-1185">Reference proteome</keyword>